<dbReference type="InterPro" id="IPR001163">
    <property type="entry name" value="Sm_dom_euk/arc"/>
</dbReference>
<feature type="domain" description="Sm" evidence="1">
    <location>
        <begin position="2"/>
        <end position="26"/>
    </location>
</feature>
<dbReference type="Pfam" id="PF01423">
    <property type="entry name" value="LSM"/>
    <property type="match status" value="1"/>
</dbReference>
<proteinExistence type="predicted"/>
<organism evidence="2">
    <name type="scientific">Lamprotornis superbus</name>
    <dbReference type="NCBI Taxonomy" id="245042"/>
    <lineage>
        <taxon>Eukaryota</taxon>
        <taxon>Metazoa</taxon>
        <taxon>Chordata</taxon>
        <taxon>Craniata</taxon>
        <taxon>Vertebrata</taxon>
        <taxon>Euteleostomi</taxon>
        <taxon>Archelosauria</taxon>
        <taxon>Archosauria</taxon>
        <taxon>Dinosauria</taxon>
        <taxon>Saurischia</taxon>
        <taxon>Theropoda</taxon>
        <taxon>Coelurosauria</taxon>
        <taxon>Aves</taxon>
        <taxon>Neognathae</taxon>
        <taxon>Neoaves</taxon>
        <taxon>Telluraves</taxon>
        <taxon>Australaves</taxon>
        <taxon>Passeriformes</taxon>
        <taxon>Sturnidae</taxon>
        <taxon>Lamprotornis</taxon>
    </lineage>
</organism>
<dbReference type="SUPFAM" id="SSF50182">
    <property type="entry name" value="Sm-like ribonucleoproteins"/>
    <property type="match status" value="1"/>
</dbReference>
<dbReference type="OrthoDB" id="10263346at2759"/>
<accession>A0A835NRH1</accession>
<name>A0A835NRH1_9PASS</name>
<keyword evidence="4" id="KW-1185">Reference proteome</keyword>
<protein>
    <recommendedName>
        <fullName evidence="1">Sm domain-containing protein</fullName>
    </recommendedName>
</protein>
<evidence type="ECO:0000313" key="4">
    <source>
        <dbReference type="Proteomes" id="UP000618051"/>
    </source>
</evidence>
<dbReference type="InterPro" id="IPR010920">
    <property type="entry name" value="LSM_dom_sf"/>
</dbReference>
<dbReference type="Gene3D" id="2.30.30.100">
    <property type="match status" value="1"/>
</dbReference>
<dbReference type="EMBL" id="JADDUC010000080">
    <property type="protein sequence ID" value="KAG0119744.1"/>
    <property type="molecule type" value="Genomic_DNA"/>
</dbReference>
<dbReference type="AlphaFoldDB" id="A0A835NRH1"/>
<dbReference type="Proteomes" id="UP000618051">
    <property type="component" value="Unassembled WGS sequence"/>
</dbReference>
<reference evidence="3 4" key="2">
    <citation type="journal article" date="2021" name="J. Hered.">
        <title>Feather Gene Expression Elucidates the Developmental Basis of Plumage Iridescence in African Starlings.</title>
        <authorList>
            <person name="Rubenstein D.R."/>
            <person name="Corvelo A."/>
            <person name="MacManes M.D."/>
            <person name="Maia R."/>
            <person name="Narzisi G."/>
            <person name="Rousaki A."/>
            <person name="Vandenabeele P."/>
            <person name="Shawkey M.D."/>
            <person name="Solomon J."/>
        </authorList>
    </citation>
    <scope>NUCLEOTIDE SEQUENCE [LARGE SCALE GENOMIC DNA]</scope>
    <source>
        <strain evidence="3">SS15</strain>
    </source>
</reference>
<comment type="caution">
    <text evidence="2">The sequence shown here is derived from an EMBL/GenBank/DDBJ whole genome shotgun (WGS) entry which is preliminary data.</text>
</comment>
<gene>
    <name evidence="3" type="ORF">IHE44_0012382</name>
    <name evidence="2" type="ORF">IHE44_013833</name>
</gene>
<dbReference type="EMBL" id="JADDUC020000005">
    <property type="protein sequence ID" value="KAI1239267.1"/>
    <property type="molecule type" value="Genomic_DNA"/>
</dbReference>
<evidence type="ECO:0000313" key="2">
    <source>
        <dbReference type="EMBL" id="KAG0119744.1"/>
    </source>
</evidence>
<evidence type="ECO:0000313" key="3">
    <source>
        <dbReference type="EMBL" id="KAI1239267.1"/>
    </source>
</evidence>
<reference evidence="3" key="3">
    <citation type="submission" date="2022-01" db="EMBL/GenBank/DDBJ databases">
        <authorList>
            <person name="Rubenstein D.R."/>
        </authorList>
    </citation>
    <scope>NUCLEOTIDE SEQUENCE</scope>
    <source>
        <strain evidence="3">SS15</strain>
        <tissue evidence="3">Liver</tissue>
    </source>
</reference>
<reference evidence="2" key="1">
    <citation type="submission" date="2020-10" db="EMBL/GenBank/DDBJ databases">
        <title>Feather gene expression reveals the developmental basis of iridescence in African starlings.</title>
        <authorList>
            <person name="Rubenstein D.R."/>
        </authorList>
    </citation>
    <scope>NUCLEOTIDE SEQUENCE</scope>
    <source>
        <strain evidence="2">SS15</strain>
        <tissue evidence="2">Liver</tissue>
    </source>
</reference>
<sequence length="241" mass="27291">MNGTLKGFDQTINLILDESHERVFSSSQGVEQELNYNDHKGTSQEGEASVEETWKLNRSKMTYSGVFQSVLGGCLCLKETVHLQLPFNYHKEKENSHHLSIACTQVQGPSLAQRGTCASSLPSVIKAEPWSYYCKRGGKDCPFKTVNLLFSISSEFVENIIKPILHITHYFFFDDTLVLQIFQLLTEQKRHLVVIYTVNANFFICIPGKAQYKAIKMLSKVKLGETKMLIEIIAVFSCIII</sequence>
<evidence type="ECO:0000259" key="1">
    <source>
        <dbReference type="Pfam" id="PF01423"/>
    </source>
</evidence>